<evidence type="ECO:0000256" key="19">
    <source>
        <dbReference type="SAM" id="Phobius"/>
    </source>
</evidence>
<reference evidence="20 21" key="1">
    <citation type="submission" date="2015-07" db="EMBL/GenBank/DDBJ databases">
        <title>Genome sequence of Levilinea saccharolytica DSM 16555.</title>
        <authorList>
            <person name="Hemp J."/>
            <person name="Ward L.M."/>
            <person name="Pace L.A."/>
            <person name="Fischer W.W."/>
        </authorList>
    </citation>
    <scope>NUCLEOTIDE SEQUENCE [LARGE SCALE GENOMIC DNA]</scope>
    <source>
        <strain evidence="20 21">KIBI-1</strain>
    </source>
</reference>
<keyword evidence="7 17" id="KW-0547">Nucleotide-binding</keyword>
<feature type="binding site" evidence="17">
    <location>
        <begin position="92"/>
        <end position="93"/>
    </location>
    <ligand>
        <name>ATP</name>
        <dbReference type="ChEBI" id="CHEBI:30616"/>
    </ligand>
</feature>
<keyword evidence="9 17" id="KW-0067">ATP-binding</keyword>
<evidence type="ECO:0000256" key="5">
    <source>
        <dbReference type="ARBA" id="ARBA00022679"/>
    </source>
</evidence>
<keyword evidence="3" id="KW-1003">Cell membrane</keyword>
<sequence>MVKFFLKRAISFRHAFAGFAYALRTQPNTWIHVAATIAVLVLAVLLRLPAVHVAVLILTIGAVWTAELVNTAVEALVDLASPDHHPLAKISKDTAAAAVLAAAVAAVLVGLLVLGPPLLKLLQSWVR</sequence>
<evidence type="ECO:0000256" key="14">
    <source>
        <dbReference type="ARBA" id="ARBA00023264"/>
    </source>
</evidence>
<evidence type="ECO:0000256" key="4">
    <source>
        <dbReference type="ARBA" id="ARBA00022516"/>
    </source>
</evidence>
<feature type="transmembrane region" description="Helical" evidence="19">
    <location>
        <begin position="29"/>
        <end position="46"/>
    </location>
</feature>
<evidence type="ECO:0000313" key="21">
    <source>
        <dbReference type="Proteomes" id="UP000050501"/>
    </source>
</evidence>
<dbReference type="Proteomes" id="UP000050501">
    <property type="component" value="Unassembled WGS sequence"/>
</dbReference>
<evidence type="ECO:0000256" key="1">
    <source>
        <dbReference type="ARBA" id="ARBA00004651"/>
    </source>
</evidence>
<dbReference type="GO" id="GO:0005886">
    <property type="term" value="C:plasma membrane"/>
    <property type="evidence" value="ECO:0007669"/>
    <property type="project" value="UniProtKB-SubCell"/>
</dbReference>
<name>A0A0N8GQY5_9CHLR</name>
<keyword evidence="21" id="KW-1185">Reference proteome</keyword>
<dbReference type="PANTHER" id="PTHR34299:SF1">
    <property type="entry name" value="DIACYLGLYCEROL KINASE"/>
    <property type="match status" value="1"/>
</dbReference>
<dbReference type="Pfam" id="PF01219">
    <property type="entry name" value="DAGK_prokar"/>
    <property type="match status" value="1"/>
</dbReference>
<dbReference type="EMBL" id="LGCM01000027">
    <property type="protein sequence ID" value="KPL84994.1"/>
    <property type="molecule type" value="Genomic_DNA"/>
</dbReference>
<dbReference type="InterPro" id="IPR036945">
    <property type="entry name" value="DAGK_sf"/>
</dbReference>
<evidence type="ECO:0000256" key="16">
    <source>
        <dbReference type="PIRSR" id="PIRSR600829-2"/>
    </source>
</evidence>
<keyword evidence="6 19" id="KW-0812">Transmembrane</keyword>
<evidence type="ECO:0000256" key="7">
    <source>
        <dbReference type="ARBA" id="ARBA00022741"/>
    </source>
</evidence>
<feature type="binding site" evidence="17">
    <location>
        <position position="74"/>
    </location>
    <ligand>
        <name>ATP</name>
        <dbReference type="ChEBI" id="CHEBI:30616"/>
    </ligand>
</feature>
<dbReference type="GO" id="GO:0016301">
    <property type="term" value="F:kinase activity"/>
    <property type="evidence" value="ECO:0007669"/>
    <property type="project" value="UniProtKB-KW"/>
</dbReference>
<dbReference type="InterPro" id="IPR033717">
    <property type="entry name" value="UDPK"/>
</dbReference>
<feature type="transmembrane region" description="Helical" evidence="19">
    <location>
        <begin position="53"/>
        <end position="77"/>
    </location>
</feature>
<evidence type="ECO:0008006" key="22">
    <source>
        <dbReference type="Google" id="ProtNLM"/>
    </source>
</evidence>
<protein>
    <recommendedName>
        <fullName evidence="22">Diacylglycerol kinase</fullName>
    </recommendedName>
</protein>
<keyword evidence="13" id="KW-0594">Phospholipid biosynthesis</keyword>
<evidence type="ECO:0000256" key="12">
    <source>
        <dbReference type="ARBA" id="ARBA00023136"/>
    </source>
</evidence>
<dbReference type="STRING" id="229921.ADN01_06330"/>
<keyword evidence="11" id="KW-0443">Lipid metabolism</keyword>
<evidence type="ECO:0000256" key="18">
    <source>
        <dbReference type="PIRSR" id="PIRSR600829-4"/>
    </source>
</evidence>
<gene>
    <name evidence="20" type="ORF">ADN01_06330</name>
</gene>
<accession>A0A0N8GQY5</accession>
<evidence type="ECO:0000256" key="8">
    <source>
        <dbReference type="ARBA" id="ARBA00022777"/>
    </source>
</evidence>
<dbReference type="PANTHER" id="PTHR34299">
    <property type="entry name" value="DIACYLGLYCEROL KINASE"/>
    <property type="match status" value="1"/>
</dbReference>
<feature type="active site" description="Proton acceptor" evidence="15">
    <location>
        <position position="67"/>
    </location>
</feature>
<evidence type="ECO:0000256" key="11">
    <source>
        <dbReference type="ARBA" id="ARBA00023098"/>
    </source>
</evidence>
<evidence type="ECO:0000256" key="13">
    <source>
        <dbReference type="ARBA" id="ARBA00023209"/>
    </source>
</evidence>
<comment type="cofactor">
    <cofactor evidence="18">
        <name>Mg(2+)</name>
        <dbReference type="ChEBI" id="CHEBI:18420"/>
    </cofactor>
    <text evidence="18">Mn(2+), Zn(2+), Cd(2+) and Co(2+) support activity to lesser extents.</text>
</comment>
<keyword evidence="4" id="KW-0444">Lipid biosynthesis</keyword>
<dbReference type="GO" id="GO:0008654">
    <property type="term" value="P:phospholipid biosynthetic process"/>
    <property type="evidence" value="ECO:0007669"/>
    <property type="project" value="UniProtKB-KW"/>
</dbReference>
<dbReference type="RefSeq" id="WP_062418465.1">
    <property type="nucleotide sequence ID" value="NZ_DF967974.1"/>
</dbReference>
<evidence type="ECO:0000256" key="6">
    <source>
        <dbReference type="ARBA" id="ARBA00022692"/>
    </source>
</evidence>
<keyword evidence="12 19" id="KW-0472">Membrane</keyword>
<keyword evidence="5" id="KW-0808">Transferase</keyword>
<keyword evidence="18" id="KW-0479">Metal-binding</keyword>
<proteinExistence type="inferred from homology"/>
<dbReference type="GO" id="GO:0005524">
    <property type="term" value="F:ATP binding"/>
    <property type="evidence" value="ECO:0007669"/>
    <property type="project" value="UniProtKB-KW"/>
</dbReference>
<evidence type="ECO:0000256" key="15">
    <source>
        <dbReference type="PIRSR" id="PIRSR600829-1"/>
    </source>
</evidence>
<feature type="transmembrane region" description="Helical" evidence="19">
    <location>
        <begin position="97"/>
        <end position="119"/>
    </location>
</feature>
<comment type="similarity">
    <text evidence="2">Belongs to the bacterial diacylglycerol kinase family.</text>
</comment>
<evidence type="ECO:0000256" key="10">
    <source>
        <dbReference type="ARBA" id="ARBA00022989"/>
    </source>
</evidence>
<feature type="binding site" evidence="18">
    <location>
        <position position="74"/>
    </location>
    <ligand>
        <name>a divalent metal cation</name>
        <dbReference type="ChEBI" id="CHEBI:60240"/>
    </ligand>
</feature>
<comment type="caution">
    <text evidence="20">The sequence shown here is derived from an EMBL/GenBank/DDBJ whole genome shotgun (WGS) entry which is preliminary data.</text>
</comment>
<evidence type="ECO:0000313" key="20">
    <source>
        <dbReference type="EMBL" id="KPL84994.1"/>
    </source>
</evidence>
<evidence type="ECO:0000256" key="17">
    <source>
        <dbReference type="PIRSR" id="PIRSR600829-3"/>
    </source>
</evidence>
<keyword evidence="8" id="KW-0418">Kinase</keyword>
<dbReference type="Gene3D" id="1.10.287.3610">
    <property type="match status" value="1"/>
</dbReference>
<keyword evidence="10 19" id="KW-1133">Transmembrane helix</keyword>
<evidence type="ECO:0000256" key="3">
    <source>
        <dbReference type="ARBA" id="ARBA00022475"/>
    </source>
</evidence>
<evidence type="ECO:0000256" key="9">
    <source>
        <dbReference type="ARBA" id="ARBA00022840"/>
    </source>
</evidence>
<keyword evidence="18" id="KW-0460">Magnesium</keyword>
<dbReference type="CDD" id="cd14265">
    <property type="entry name" value="UDPK_IM_like"/>
    <property type="match status" value="1"/>
</dbReference>
<organism evidence="20 21">
    <name type="scientific">Levilinea saccharolytica</name>
    <dbReference type="NCBI Taxonomy" id="229921"/>
    <lineage>
        <taxon>Bacteria</taxon>
        <taxon>Bacillati</taxon>
        <taxon>Chloroflexota</taxon>
        <taxon>Anaerolineae</taxon>
        <taxon>Anaerolineales</taxon>
        <taxon>Anaerolineaceae</taxon>
        <taxon>Levilinea</taxon>
    </lineage>
</organism>
<dbReference type="InterPro" id="IPR000829">
    <property type="entry name" value="DAGK"/>
</dbReference>
<dbReference type="AlphaFoldDB" id="A0A0N8GQY5"/>
<evidence type="ECO:0000256" key="2">
    <source>
        <dbReference type="ARBA" id="ARBA00005967"/>
    </source>
</evidence>
<dbReference type="PROSITE" id="PS01069">
    <property type="entry name" value="DAGK_PROKAR"/>
    <property type="match status" value="1"/>
</dbReference>
<keyword evidence="14" id="KW-1208">Phospholipid metabolism</keyword>
<dbReference type="OrthoDB" id="9789934at2"/>
<dbReference type="GO" id="GO:0046872">
    <property type="term" value="F:metal ion binding"/>
    <property type="evidence" value="ECO:0007669"/>
    <property type="project" value="UniProtKB-KW"/>
</dbReference>
<comment type="subcellular location">
    <subcellularLocation>
        <location evidence="1">Cell membrane</location>
        <topology evidence="1">Multi-pass membrane protein</topology>
    </subcellularLocation>
</comment>
<feature type="binding site" evidence="16">
    <location>
        <position position="67"/>
    </location>
    <ligand>
        <name>substrate</name>
    </ligand>
</feature>